<comment type="caution">
    <text evidence="11">The sequence shown here is derived from an EMBL/GenBank/DDBJ whole genome shotgun (WGS) entry which is preliminary data.</text>
</comment>
<evidence type="ECO:0000256" key="9">
    <source>
        <dbReference type="SAM" id="Phobius"/>
    </source>
</evidence>
<dbReference type="PANTHER" id="PTHR38686">
    <property type="entry name" value="APOLIPOPROTEIN N-ACYLTRANSFERASE"/>
    <property type="match status" value="1"/>
</dbReference>
<keyword evidence="4 11" id="KW-0808">Transferase</keyword>
<dbReference type="PROSITE" id="PS50263">
    <property type="entry name" value="CN_HYDROLASE"/>
    <property type="match status" value="1"/>
</dbReference>
<feature type="transmembrane region" description="Helical" evidence="9">
    <location>
        <begin position="94"/>
        <end position="113"/>
    </location>
</feature>
<keyword evidence="7 9" id="KW-0472">Membrane</keyword>
<feature type="transmembrane region" description="Helical" evidence="9">
    <location>
        <begin position="396"/>
        <end position="416"/>
    </location>
</feature>
<evidence type="ECO:0000256" key="6">
    <source>
        <dbReference type="ARBA" id="ARBA00022989"/>
    </source>
</evidence>
<evidence type="ECO:0000256" key="1">
    <source>
        <dbReference type="ARBA" id="ARBA00004651"/>
    </source>
</evidence>
<sequence length="423" mass="46246">MPAMLGLAVWVAVGAGLRGFWLLLWTALSWTAIEVLGSDLWLGLPSYALGYYLWQVPLLLQTADVAGVFGISFVIMVVNVLAAQCWQARGAGSASWWLLTACLSALVLGYGIWRQAAVVSAAEAVPGVPVRALHTAVTIEEKHDEAATRRMFDNFNRVTREAADASGAAALTVWPETSLPLWLRSTEYRDIMQGLSQAAADTGTPVLVGAYSMTLTASGAPQLLNAAFLVPVSGYIAEEYHKVLLVPGAEHNPLERWLPERLREWWPSRMAPGNSSGPLDAGALQLGVFICWEAFFPQHVRALTHAGAELLVNMSNDEAAFGPLQRAYSIPMPHLVLRAIENRRFVVRSANVGSSLFISPTGKVVVASEPDTTGIVQALVTPLQEQTWFTLHGFRLARAAFMLWLVWGVWLVWRLARRPVARQ</sequence>
<dbReference type="STRING" id="1121937.GCA_000423125_02372"/>
<dbReference type="GO" id="GO:0005886">
    <property type="term" value="C:plasma membrane"/>
    <property type="evidence" value="ECO:0007669"/>
    <property type="project" value="UniProtKB-SubCell"/>
</dbReference>
<evidence type="ECO:0000313" key="11">
    <source>
        <dbReference type="EMBL" id="HAN28538.1"/>
    </source>
</evidence>
<reference evidence="11 12" key="1">
    <citation type="journal article" date="2018" name="Nat. Biotechnol.">
        <title>A standardized bacterial taxonomy based on genome phylogeny substantially revises the tree of life.</title>
        <authorList>
            <person name="Parks D.H."/>
            <person name="Chuvochina M."/>
            <person name="Waite D.W."/>
            <person name="Rinke C."/>
            <person name="Skarshewski A."/>
            <person name="Chaumeil P.A."/>
            <person name="Hugenholtz P."/>
        </authorList>
    </citation>
    <scope>NUCLEOTIDE SEQUENCE [LARGE SCALE GENOMIC DNA]</scope>
    <source>
        <strain evidence="11">UBA9158</strain>
    </source>
</reference>
<evidence type="ECO:0000256" key="4">
    <source>
        <dbReference type="ARBA" id="ARBA00022679"/>
    </source>
</evidence>
<evidence type="ECO:0000256" key="2">
    <source>
        <dbReference type="ARBA" id="ARBA00010065"/>
    </source>
</evidence>
<dbReference type="Gene3D" id="3.60.110.10">
    <property type="entry name" value="Carbon-nitrogen hydrolase"/>
    <property type="match status" value="1"/>
</dbReference>
<comment type="similarity">
    <text evidence="2">Belongs to the CN hydrolase family. Apolipoprotein N-acyltransferase subfamily.</text>
</comment>
<dbReference type="GO" id="GO:0042158">
    <property type="term" value="P:lipoprotein biosynthetic process"/>
    <property type="evidence" value="ECO:0007669"/>
    <property type="project" value="InterPro"/>
</dbReference>
<comment type="subcellular location">
    <subcellularLocation>
        <location evidence="1">Cell membrane</location>
        <topology evidence="1">Multi-pass membrane protein</topology>
    </subcellularLocation>
</comment>
<name>A0A3C1KPW1_9GAMM</name>
<keyword evidence="8 11" id="KW-0012">Acyltransferase</keyword>
<keyword evidence="6 9" id="KW-1133">Transmembrane helix</keyword>
<dbReference type="Pfam" id="PF20154">
    <property type="entry name" value="LNT_N"/>
    <property type="match status" value="1"/>
</dbReference>
<dbReference type="Pfam" id="PF00795">
    <property type="entry name" value="CN_hydrolase"/>
    <property type="match status" value="1"/>
</dbReference>
<protein>
    <submittedName>
        <fullName evidence="11">Apolipoprotein N-acyltransferase</fullName>
    </submittedName>
</protein>
<evidence type="ECO:0000256" key="7">
    <source>
        <dbReference type="ARBA" id="ARBA00023136"/>
    </source>
</evidence>
<dbReference type="PANTHER" id="PTHR38686:SF1">
    <property type="entry name" value="APOLIPOPROTEIN N-ACYLTRANSFERASE"/>
    <property type="match status" value="1"/>
</dbReference>
<dbReference type="InterPro" id="IPR003010">
    <property type="entry name" value="C-N_Hydrolase"/>
</dbReference>
<dbReference type="InterPro" id="IPR036526">
    <property type="entry name" value="C-N_Hydrolase_sf"/>
</dbReference>
<keyword evidence="5 9" id="KW-0812">Transmembrane</keyword>
<keyword evidence="11" id="KW-0449">Lipoprotein</keyword>
<dbReference type="SUPFAM" id="SSF56317">
    <property type="entry name" value="Carbon-nitrogen hydrolase"/>
    <property type="match status" value="1"/>
</dbReference>
<organism evidence="11 12">
    <name type="scientific">Haliea salexigens</name>
    <dbReference type="NCBI Taxonomy" id="287487"/>
    <lineage>
        <taxon>Bacteria</taxon>
        <taxon>Pseudomonadati</taxon>
        <taxon>Pseudomonadota</taxon>
        <taxon>Gammaproteobacteria</taxon>
        <taxon>Cellvibrionales</taxon>
        <taxon>Halieaceae</taxon>
        <taxon>Haliea</taxon>
    </lineage>
</organism>
<dbReference type="CDD" id="cd07571">
    <property type="entry name" value="ALP_N-acyl_transferase"/>
    <property type="match status" value="1"/>
</dbReference>
<dbReference type="InterPro" id="IPR004563">
    <property type="entry name" value="Apolipo_AcylTrfase"/>
</dbReference>
<feature type="transmembrane region" description="Helical" evidence="9">
    <location>
        <begin position="53"/>
        <end position="82"/>
    </location>
</feature>
<dbReference type="InterPro" id="IPR045378">
    <property type="entry name" value="LNT_N"/>
</dbReference>
<dbReference type="Proteomes" id="UP000259273">
    <property type="component" value="Unassembled WGS sequence"/>
</dbReference>
<evidence type="ECO:0000256" key="8">
    <source>
        <dbReference type="ARBA" id="ARBA00023315"/>
    </source>
</evidence>
<feature type="domain" description="CN hydrolase" evidence="10">
    <location>
        <begin position="133"/>
        <end position="382"/>
    </location>
</feature>
<keyword evidence="3" id="KW-1003">Cell membrane</keyword>
<dbReference type="NCBIfam" id="TIGR00546">
    <property type="entry name" value="lnt"/>
    <property type="match status" value="1"/>
</dbReference>
<accession>A0A3C1KPW1</accession>
<evidence type="ECO:0000313" key="12">
    <source>
        <dbReference type="Proteomes" id="UP000259273"/>
    </source>
</evidence>
<gene>
    <name evidence="11" type="primary">lnt</name>
    <name evidence="11" type="ORF">DCP75_12605</name>
</gene>
<dbReference type="EMBL" id="DMND01000173">
    <property type="protein sequence ID" value="HAN28538.1"/>
    <property type="molecule type" value="Genomic_DNA"/>
</dbReference>
<evidence type="ECO:0000259" key="10">
    <source>
        <dbReference type="PROSITE" id="PS50263"/>
    </source>
</evidence>
<evidence type="ECO:0000256" key="5">
    <source>
        <dbReference type="ARBA" id="ARBA00022692"/>
    </source>
</evidence>
<dbReference type="AlphaFoldDB" id="A0A3C1KPW1"/>
<dbReference type="GO" id="GO:0016410">
    <property type="term" value="F:N-acyltransferase activity"/>
    <property type="evidence" value="ECO:0007669"/>
    <property type="project" value="InterPro"/>
</dbReference>
<proteinExistence type="inferred from homology"/>
<evidence type="ECO:0000256" key="3">
    <source>
        <dbReference type="ARBA" id="ARBA00022475"/>
    </source>
</evidence>